<accession>A0A388MB97</accession>
<dbReference type="Gramene" id="GBG91844">
    <property type="protein sequence ID" value="GBG91844"/>
    <property type="gene ID" value="CBR_g53735"/>
</dbReference>
<keyword evidence="2" id="KW-1185">Reference proteome</keyword>
<protein>
    <submittedName>
        <fullName evidence="1">Uncharacterized protein</fullName>
    </submittedName>
</protein>
<dbReference type="EMBL" id="BFEA01000958">
    <property type="protein sequence ID" value="GBG91844.1"/>
    <property type="molecule type" value="Genomic_DNA"/>
</dbReference>
<reference evidence="1 2" key="1">
    <citation type="journal article" date="2018" name="Cell">
        <title>The Chara Genome: Secondary Complexity and Implications for Plant Terrestrialization.</title>
        <authorList>
            <person name="Nishiyama T."/>
            <person name="Sakayama H."/>
            <person name="Vries J.D."/>
            <person name="Buschmann H."/>
            <person name="Saint-Marcoux D."/>
            <person name="Ullrich K.K."/>
            <person name="Haas F.B."/>
            <person name="Vanderstraeten L."/>
            <person name="Becker D."/>
            <person name="Lang D."/>
            <person name="Vosolsobe S."/>
            <person name="Rombauts S."/>
            <person name="Wilhelmsson P.K.I."/>
            <person name="Janitza P."/>
            <person name="Kern R."/>
            <person name="Heyl A."/>
            <person name="Rumpler F."/>
            <person name="Villalobos L.I.A.C."/>
            <person name="Clay J.M."/>
            <person name="Skokan R."/>
            <person name="Toyoda A."/>
            <person name="Suzuki Y."/>
            <person name="Kagoshima H."/>
            <person name="Schijlen E."/>
            <person name="Tajeshwar N."/>
            <person name="Catarino B."/>
            <person name="Hetherington A.J."/>
            <person name="Saltykova A."/>
            <person name="Bonnot C."/>
            <person name="Breuninger H."/>
            <person name="Symeonidi A."/>
            <person name="Radhakrishnan G.V."/>
            <person name="Van Nieuwerburgh F."/>
            <person name="Deforce D."/>
            <person name="Chang C."/>
            <person name="Karol K.G."/>
            <person name="Hedrich R."/>
            <person name="Ulvskov P."/>
            <person name="Glockner G."/>
            <person name="Delwiche C.F."/>
            <person name="Petrasek J."/>
            <person name="Van de Peer Y."/>
            <person name="Friml J."/>
            <person name="Beilby M."/>
            <person name="Dolan L."/>
            <person name="Kohara Y."/>
            <person name="Sugano S."/>
            <person name="Fujiyama A."/>
            <person name="Delaux P.-M."/>
            <person name="Quint M."/>
            <person name="TheiBen G."/>
            <person name="Hagemann M."/>
            <person name="Harholt J."/>
            <person name="Dunand C."/>
            <person name="Zachgo S."/>
            <person name="Langdale J."/>
            <person name="Maumus F."/>
            <person name="Straeten D.V.D."/>
            <person name="Gould S.B."/>
            <person name="Rensing S.A."/>
        </authorList>
    </citation>
    <scope>NUCLEOTIDE SEQUENCE [LARGE SCALE GENOMIC DNA]</scope>
    <source>
        <strain evidence="1 2">S276</strain>
    </source>
</reference>
<organism evidence="1 2">
    <name type="scientific">Chara braunii</name>
    <name type="common">Braun's stonewort</name>
    <dbReference type="NCBI Taxonomy" id="69332"/>
    <lineage>
        <taxon>Eukaryota</taxon>
        <taxon>Viridiplantae</taxon>
        <taxon>Streptophyta</taxon>
        <taxon>Charophyceae</taxon>
        <taxon>Charales</taxon>
        <taxon>Characeae</taxon>
        <taxon>Chara</taxon>
    </lineage>
</organism>
<comment type="caution">
    <text evidence="1">The sequence shown here is derived from an EMBL/GenBank/DDBJ whole genome shotgun (WGS) entry which is preliminary data.</text>
</comment>
<gene>
    <name evidence="1" type="ORF">CBR_g53735</name>
</gene>
<evidence type="ECO:0000313" key="1">
    <source>
        <dbReference type="EMBL" id="GBG91844.1"/>
    </source>
</evidence>
<sequence length="132" mass="14177">MVVLDSAVGRSVHSTLLAFPLGNVNAMENSCPCSKERQAVKAWTIRGQAWPGLAWNLGTIPRGGKMGRTRRRIGAHEEGRAGLDSGRSRFIMGSAWRGVASCKQRQPREWPLDEIGADGAGFIYVGVGLEGG</sequence>
<evidence type="ECO:0000313" key="2">
    <source>
        <dbReference type="Proteomes" id="UP000265515"/>
    </source>
</evidence>
<proteinExistence type="predicted"/>
<name>A0A388MB97_CHABU</name>
<dbReference type="Proteomes" id="UP000265515">
    <property type="component" value="Unassembled WGS sequence"/>
</dbReference>
<dbReference type="AlphaFoldDB" id="A0A388MB97"/>